<evidence type="ECO:0000259" key="1">
    <source>
        <dbReference type="Pfam" id="PF01863"/>
    </source>
</evidence>
<comment type="caution">
    <text evidence="2">The sequence shown here is derived from an EMBL/GenBank/DDBJ whole genome shotgun (WGS) entry which is preliminary data.</text>
</comment>
<proteinExistence type="predicted"/>
<dbReference type="OrthoDB" id="5321643at2"/>
<keyword evidence="3" id="KW-1185">Reference proteome</keyword>
<accession>A0A3D8J657</accession>
<feature type="domain" description="YgjP-like metallopeptidase" evidence="1">
    <location>
        <begin position="115"/>
        <end position="203"/>
    </location>
</feature>
<name>A0A3D8J657_9HELI</name>
<evidence type="ECO:0000313" key="2">
    <source>
        <dbReference type="EMBL" id="RDU72384.1"/>
    </source>
</evidence>
<dbReference type="Gene3D" id="3.30.2010.10">
    <property type="entry name" value="Metalloproteases ('zincins'), catalytic domain"/>
    <property type="match status" value="1"/>
</dbReference>
<organism evidence="2 3">
    <name type="scientific">Helicobacter aurati</name>
    <dbReference type="NCBI Taxonomy" id="137778"/>
    <lineage>
        <taxon>Bacteria</taxon>
        <taxon>Pseudomonadati</taxon>
        <taxon>Campylobacterota</taxon>
        <taxon>Epsilonproteobacteria</taxon>
        <taxon>Campylobacterales</taxon>
        <taxon>Helicobacteraceae</taxon>
        <taxon>Helicobacter</taxon>
    </lineage>
</organism>
<dbReference type="RefSeq" id="WP_104762837.1">
    <property type="nucleotide sequence ID" value="NZ_FZPM01000009.1"/>
</dbReference>
<reference evidence="2 3" key="1">
    <citation type="submission" date="2018-04" db="EMBL/GenBank/DDBJ databases">
        <title>Novel Campyloabacter and Helicobacter Species and Strains.</title>
        <authorList>
            <person name="Mannion A.J."/>
            <person name="Shen Z."/>
            <person name="Fox J.G."/>
        </authorList>
    </citation>
    <scope>NUCLEOTIDE SEQUENCE [LARGE SCALE GENOMIC DNA]</scope>
    <source>
        <strain evidence="2 3">MIT 97-5075</strain>
    </source>
</reference>
<dbReference type="InterPro" id="IPR053136">
    <property type="entry name" value="UTP_pyrophosphatase-like"/>
</dbReference>
<dbReference type="CDD" id="cd07344">
    <property type="entry name" value="M48_yhfN_like"/>
    <property type="match status" value="1"/>
</dbReference>
<dbReference type="PANTHER" id="PTHR30399">
    <property type="entry name" value="UNCHARACTERIZED PROTEIN YGJP"/>
    <property type="match status" value="1"/>
</dbReference>
<dbReference type="EMBL" id="NXLW01000007">
    <property type="protein sequence ID" value="RDU72384.1"/>
    <property type="molecule type" value="Genomic_DNA"/>
</dbReference>
<dbReference type="Pfam" id="PF01863">
    <property type="entry name" value="YgjP-like"/>
    <property type="match status" value="1"/>
</dbReference>
<gene>
    <name evidence="2" type="ORF">CQA66_04800</name>
</gene>
<dbReference type="PANTHER" id="PTHR30399:SF1">
    <property type="entry name" value="UTP PYROPHOSPHATASE"/>
    <property type="match status" value="1"/>
</dbReference>
<sequence>MQEFLGFHFEILSNPRNKNSYIKLTRQGNLIFTYPLRFHNKLEHAKQYIVDNQEALKKHHQRLLKKQDEKQKILQEYLAQYLLRYPNTLRIFDTTYEVSHVNIESLSQILYNKSYSLLHEMANIMRLTFESLRISYAKSYLGQCHGRHIKIDYRNVLCPEYLLRYLIVHELSHIRFPNHSKSFWAEVATYYPNYKAARQEIKSLATKNTEVLQYYHLLPKKLQNHS</sequence>
<dbReference type="Proteomes" id="UP000256424">
    <property type="component" value="Unassembled WGS sequence"/>
</dbReference>
<evidence type="ECO:0000313" key="3">
    <source>
        <dbReference type="Proteomes" id="UP000256424"/>
    </source>
</evidence>
<protein>
    <submittedName>
        <fullName evidence="2">M48 family peptidase</fullName>
    </submittedName>
</protein>
<dbReference type="InterPro" id="IPR002725">
    <property type="entry name" value="YgjP-like_metallopeptidase"/>
</dbReference>
<dbReference type="AlphaFoldDB" id="A0A3D8J657"/>